<keyword evidence="2" id="KW-0315">Glutamine amidotransferase</keyword>
<dbReference type="Pfam" id="PF01965">
    <property type="entry name" value="DJ-1_PfpI"/>
    <property type="match status" value="1"/>
</dbReference>
<organism evidence="2 3">
    <name type="scientific">Actinophytocola xinjiangensis</name>
    <dbReference type="NCBI Taxonomy" id="485602"/>
    <lineage>
        <taxon>Bacteria</taxon>
        <taxon>Bacillati</taxon>
        <taxon>Actinomycetota</taxon>
        <taxon>Actinomycetes</taxon>
        <taxon>Pseudonocardiales</taxon>
        <taxon>Pseudonocardiaceae</taxon>
    </lineage>
</organism>
<dbReference type="GO" id="GO:0016740">
    <property type="term" value="F:transferase activity"/>
    <property type="evidence" value="ECO:0007669"/>
    <property type="project" value="UniProtKB-KW"/>
</dbReference>
<comment type="caution">
    <text evidence="2">The sequence shown here is derived from an EMBL/GenBank/DDBJ whole genome shotgun (WGS) entry which is preliminary data.</text>
</comment>
<dbReference type="RefSeq" id="WP_075137097.1">
    <property type="nucleotide sequence ID" value="NZ_MSIF01000024.1"/>
</dbReference>
<sequence length="226" mass="23851">MIIAIGLYPGFTALDVIGPYQVFTTVPDAQVVLCAAERGTVADDHGLLRVEVDTTFAQVPRPDVLLVPGGPGSIAQARDNGPVVDWVRDAHPHTRWTVGVCTGTLVLAAAGLLGDRPAATHWLFRDDLAGYGVAPSDQRVVTGDRIATGAGSSAGLDLALALVAELTVPELAQGIQLALEYDPHPPYDSGTPEKAADPVVDVVSFMMREFEQQWSRKNAPAPARPA</sequence>
<reference evidence="2 3" key="1">
    <citation type="submission" date="2016-12" db="EMBL/GenBank/DDBJ databases">
        <title>The draft genome sequence of Actinophytocola xinjiangensis.</title>
        <authorList>
            <person name="Wang W."/>
            <person name="Yuan L."/>
        </authorList>
    </citation>
    <scope>NUCLEOTIDE SEQUENCE [LARGE SCALE GENOMIC DNA]</scope>
    <source>
        <strain evidence="2 3">CGMCC 4.4663</strain>
    </source>
</reference>
<accession>A0A7Z1AV61</accession>
<evidence type="ECO:0000259" key="1">
    <source>
        <dbReference type="Pfam" id="PF01965"/>
    </source>
</evidence>
<dbReference type="AlphaFoldDB" id="A0A7Z1AV61"/>
<dbReference type="EMBL" id="MSIF01000024">
    <property type="protein sequence ID" value="OLF06007.1"/>
    <property type="molecule type" value="Genomic_DNA"/>
</dbReference>
<keyword evidence="2" id="KW-0808">Transferase</keyword>
<feature type="domain" description="DJ-1/PfpI" evidence="1">
    <location>
        <begin position="3"/>
        <end position="164"/>
    </location>
</feature>
<dbReference type="OrthoDB" id="4265717at2"/>
<dbReference type="PANTHER" id="PTHR43130:SF2">
    <property type="entry name" value="DJ-1_PFPI DOMAIN-CONTAINING PROTEIN"/>
    <property type="match status" value="1"/>
</dbReference>
<evidence type="ECO:0000313" key="2">
    <source>
        <dbReference type="EMBL" id="OLF06007.1"/>
    </source>
</evidence>
<keyword evidence="3" id="KW-1185">Reference proteome</keyword>
<dbReference type="InterPro" id="IPR002818">
    <property type="entry name" value="DJ-1/PfpI"/>
</dbReference>
<dbReference type="GO" id="GO:0006355">
    <property type="term" value="P:regulation of DNA-templated transcription"/>
    <property type="evidence" value="ECO:0007669"/>
    <property type="project" value="TreeGrafter"/>
</dbReference>
<dbReference type="Proteomes" id="UP000185696">
    <property type="component" value="Unassembled WGS sequence"/>
</dbReference>
<name>A0A7Z1AV61_9PSEU</name>
<dbReference type="SUPFAM" id="SSF52317">
    <property type="entry name" value="Class I glutamine amidotransferase-like"/>
    <property type="match status" value="1"/>
</dbReference>
<dbReference type="PANTHER" id="PTHR43130">
    <property type="entry name" value="ARAC-FAMILY TRANSCRIPTIONAL REGULATOR"/>
    <property type="match status" value="1"/>
</dbReference>
<gene>
    <name evidence="2" type="ORF">BLA60_33700</name>
</gene>
<dbReference type="InterPro" id="IPR029062">
    <property type="entry name" value="Class_I_gatase-like"/>
</dbReference>
<dbReference type="CDD" id="cd03139">
    <property type="entry name" value="GATase1_PfpI_2"/>
    <property type="match status" value="1"/>
</dbReference>
<protein>
    <submittedName>
        <fullName evidence="2">Glutamine amidotransferase</fullName>
    </submittedName>
</protein>
<proteinExistence type="predicted"/>
<dbReference type="InterPro" id="IPR052158">
    <property type="entry name" value="INH-QAR"/>
</dbReference>
<evidence type="ECO:0000313" key="3">
    <source>
        <dbReference type="Proteomes" id="UP000185696"/>
    </source>
</evidence>
<dbReference type="Gene3D" id="3.40.50.880">
    <property type="match status" value="1"/>
</dbReference>